<dbReference type="RefSeq" id="WP_098513488.1">
    <property type="nucleotide sequence ID" value="NZ_JBIAKZ010000004.1"/>
</dbReference>
<dbReference type="EMBL" id="PDJK01000002">
    <property type="protein sequence ID" value="PFG49624.1"/>
    <property type="molecule type" value="Genomic_DNA"/>
</dbReference>
<proteinExistence type="predicted"/>
<protein>
    <submittedName>
        <fullName evidence="1">Uncharacterized protein</fullName>
    </submittedName>
</protein>
<dbReference type="Proteomes" id="UP000243542">
    <property type="component" value="Unassembled WGS sequence"/>
</dbReference>
<dbReference type="AlphaFoldDB" id="A0A2A9FE32"/>
<reference evidence="1 2" key="1">
    <citation type="submission" date="2017-10" db="EMBL/GenBank/DDBJ databases">
        <title>Sequencing the genomes of 1000 actinobacteria strains.</title>
        <authorList>
            <person name="Klenk H.-P."/>
        </authorList>
    </citation>
    <scope>NUCLEOTIDE SEQUENCE [LARGE SCALE GENOMIC DNA]</scope>
    <source>
        <strain evidence="1 2">DSM 46092</strain>
    </source>
</reference>
<accession>A0A2A9FE32</accession>
<sequence>MGFEAQVEDINRAAGKLATGDAPVLSAEGSPNVGETARAGGYAGDYEVWLLTRKEDLVAAQEQVTSLVKRIRQAAAKYDATDAAARDTFLKSLDRGFERIDR</sequence>
<organism evidence="1 2">
    <name type="scientific">Amycolatopsis sulphurea</name>
    <dbReference type="NCBI Taxonomy" id="76022"/>
    <lineage>
        <taxon>Bacteria</taxon>
        <taxon>Bacillati</taxon>
        <taxon>Actinomycetota</taxon>
        <taxon>Actinomycetes</taxon>
        <taxon>Pseudonocardiales</taxon>
        <taxon>Pseudonocardiaceae</taxon>
        <taxon>Amycolatopsis</taxon>
    </lineage>
</organism>
<gene>
    <name evidence="1" type="ORF">ATK36_4786</name>
</gene>
<name>A0A2A9FE32_9PSEU</name>
<evidence type="ECO:0000313" key="1">
    <source>
        <dbReference type="EMBL" id="PFG49624.1"/>
    </source>
</evidence>
<keyword evidence="2" id="KW-1185">Reference proteome</keyword>
<evidence type="ECO:0000313" key="2">
    <source>
        <dbReference type="Proteomes" id="UP000243542"/>
    </source>
</evidence>
<comment type="caution">
    <text evidence="1">The sequence shown here is derived from an EMBL/GenBank/DDBJ whole genome shotgun (WGS) entry which is preliminary data.</text>
</comment>